<evidence type="ECO:0000259" key="5">
    <source>
        <dbReference type="SMART" id="SM00065"/>
    </source>
</evidence>
<keyword evidence="4" id="KW-1133">Transmembrane helix</keyword>
<dbReference type="InterPro" id="IPR050465">
    <property type="entry name" value="UPF0194_transport"/>
</dbReference>
<keyword evidence="7" id="KW-1185">Reference proteome</keyword>
<sequence>MNALPRVDDLTADTTTLLAGAWQRFTSARTSAEFCDGWLALIREKFPDIAQAAILVESNDGQSFVPIAVWPAANTDMARMGGAAQRAMADRRVVVQPCEEPVGLWHVATPITVHERVAGTVVIEASLTTEGSLPALLRELHWGSAWLSNLLGKREHDDARQSAERSLSVLEAVATSLRHERFQQALFDVSNDLRRRFSASRVAIGLIRSGHVRMAALSEAASFEKSSPLVQAYVAAMGECCDLAQTVSTASPADPLSPTYRAHLALLQRSGATRVMSLPVSQQARALAVITLERDHGDTWSEEERRWLDTFAALLAPVVEQRSDAERHSLQRLRDEGRRSLGALMGPRHLVWKACGLLAVLVLALLVFLPVSYRVSAKTVTEGELQRVAAAPFEGFLSTGLVRAGDVVTKGQTLAQLDDHELRVERAKWSSERDQYDNKLREAMAEHDLTAIQVVSAQLKEAQAQLDLLDDKLSRVNIVAPYDGVIVSGDLSQQVGTPVEAGKKLFEIAPLHSYRIILQVDERDIGQVQAGQPGELVISGLAGKPMSFTVARIMPVATAQDGKNFYRVEAKLPHDSPLLLPGMEGVGKIGVGRRKLGWVLLHSLFDWLRLSLWNWGL</sequence>
<gene>
    <name evidence="6" type="ORF">ISS97_16265</name>
</gene>
<comment type="caution">
    <text evidence="6">The sequence shown here is derived from an EMBL/GenBank/DDBJ whole genome shotgun (WGS) entry which is preliminary data.</text>
</comment>
<dbReference type="PANTHER" id="PTHR32347">
    <property type="entry name" value="EFFLUX SYSTEM COMPONENT YKNX-RELATED"/>
    <property type="match status" value="1"/>
</dbReference>
<dbReference type="SUPFAM" id="SSF55781">
    <property type="entry name" value="GAF domain-like"/>
    <property type="match status" value="1"/>
</dbReference>
<feature type="coiled-coil region" evidence="3">
    <location>
        <begin position="426"/>
        <end position="479"/>
    </location>
</feature>
<dbReference type="InterPro" id="IPR003018">
    <property type="entry name" value="GAF"/>
</dbReference>
<organism evidence="6 7">
    <name type="scientific">Dyella koreensis</name>
    <dbReference type="NCBI Taxonomy" id="311235"/>
    <lineage>
        <taxon>Bacteria</taxon>
        <taxon>Pseudomonadati</taxon>
        <taxon>Pseudomonadota</taxon>
        <taxon>Gammaproteobacteria</taxon>
        <taxon>Lysobacterales</taxon>
        <taxon>Rhodanobacteraceae</taxon>
        <taxon>Dyella</taxon>
    </lineage>
</organism>
<dbReference type="SUPFAM" id="SSF111369">
    <property type="entry name" value="HlyD-like secretion proteins"/>
    <property type="match status" value="1"/>
</dbReference>
<name>A0ABW8KAL4_9GAMM</name>
<feature type="transmembrane region" description="Helical" evidence="4">
    <location>
        <begin position="350"/>
        <end position="369"/>
    </location>
</feature>
<dbReference type="InterPro" id="IPR029016">
    <property type="entry name" value="GAF-like_dom_sf"/>
</dbReference>
<evidence type="ECO:0000256" key="2">
    <source>
        <dbReference type="ARBA" id="ARBA00023054"/>
    </source>
</evidence>
<keyword evidence="2 3" id="KW-0175">Coiled coil</keyword>
<dbReference type="PANTHER" id="PTHR32347:SF23">
    <property type="entry name" value="BLL5650 PROTEIN"/>
    <property type="match status" value="1"/>
</dbReference>
<keyword evidence="4" id="KW-0472">Membrane</keyword>
<dbReference type="Pfam" id="PF01590">
    <property type="entry name" value="GAF"/>
    <property type="match status" value="1"/>
</dbReference>
<accession>A0ABW8KAL4</accession>
<keyword evidence="4" id="KW-0812">Transmembrane</keyword>
<reference evidence="6 7" key="1">
    <citation type="submission" date="2020-10" db="EMBL/GenBank/DDBJ databases">
        <title>Phylogeny of dyella-like bacteria.</title>
        <authorList>
            <person name="Fu J."/>
        </authorList>
    </citation>
    <scope>NUCLEOTIDE SEQUENCE [LARGE SCALE GENOMIC DNA]</scope>
    <source>
        <strain evidence="6 7">BB4</strain>
    </source>
</reference>
<dbReference type="SMART" id="SM00065">
    <property type="entry name" value="GAF"/>
    <property type="match status" value="1"/>
</dbReference>
<evidence type="ECO:0000313" key="7">
    <source>
        <dbReference type="Proteomes" id="UP001620408"/>
    </source>
</evidence>
<protein>
    <submittedName>
        <fullName evidence="6">HlyD family efflux transporter periplasmic adaptor subunit</fullName>
    </submittedName>
</protein>
<dbReference type="RefSeq" id="WP_379983555.1">
    <property type="nucleotide sequence ID" value="NZ_JADIKD010000012.1"/>
</dbReference>
<comment type="subcellular location">
    <subcellularLocation>
        <location evidence="1">Cell envelope</location>
    </subcellularLocation>
</comment>
<evidence type="ECO:0000256" key="4">
    <source>
        <dbReference type="SAM" id="Phobius"/>
    </source>
</evidence>
<evidence type="ECO:0000256" key="3">
    <source>
        <dbReference type="SAM" id="Coils"/>
    </source>
</evidence>
<dbReference type="Gene3D" id="2.40.30.170">
    <property type="match status" value="1"/>
</dbReference>
<evidence type="ECO:0000313" key="6">
    <source>
        <dbReference type="EMBL" id="MFK2918827.1"/>
    </source>
</evidence>
<dbReference type="Proteomes" id="UP001620408">
    <property type="component" value="Unassembled WGS sequence"/>
</dbReference>
<proteinExistence type="predicted"/>
<dbReference type="Gene3D" id="2.40.50.100">
    <property type="match status" value="1"/>
</dbReference>
<dbReference type="Gene3D" id="3.30.450.40">
    <property type="match status" value="1"/>
</dbReference>
<feature type="domain" description="GAF" evidence="5">
    <location>
        <begin position="181"/>
        <end position="329"/>
    </location>
</feature>
<dbReference type="EMBL" id="JADIKD010000012">
    <property type="protein sequence ID" value="MFK2918827.1"/>
    <property type="molecule type" value="Genomic_DNA"/>
</dbReference>
<evidence type="ECO:0000256" key="1">
    <source>
        <dbReference type="ARBA" id="ARBA00004196"/>
    </source>
</evidence>